<feature type="domain" description="Methyltransferase type 11" evidence="2">
    <location>
        <begin position="103"/>
        <end position="151"/>
    </location>
</feature>
<name>A0A9X1SRR6_9ACTN</name>
<dbReference type="Pfam" id="PF08241">
    <property type="entry name" value="Methyltransf_11"/>
    <property type="match status" value="1"/>
</dbReference>
<evidence type="ECO:0000259" key="2">
    <source>
        <dbReference type="Pfam" id="PF08241"/>
    </source>
</evidence>
<keyword evidence="3" id="KW-0489">Methyltransferase</keyword>
<dbReference type="GO" id="GO:0008757">
    <property type="term" value="F:S-adenosylmethionine-dependent methyltransferase activity"/>
    <property type="evidence" value="ECO:0007669"/>
    <property type="project" value="InterPro"/>
</dbReference>
<organism evidence="3 4">
    <name type="scientific">Kineosporia babensis</name>
    <dbReference type="NCBI Taxonomy" id="499548"/>
    <lineage>
        <taxon>Bacteria</taxon>
        <taxon>Bacillati</taxon>
        <taxon>Actinomycetota</taxon>
        <taxon>Actinomycetes</taxon>
        <taxon>Kineosporiales</taxon>
        <taxon>Kineosporiaceae</taxon>
        <taxon>Kineosporia</taxon>
    </lineage>
</organism>
<feature type="region of interest" description="Disordered" evidence="1">
    <location>
        <begin position="1"/>
        <end position="28"/>
    </location>
</feature>
<dbReference type="CDD" id="cd02440">
    <property type="entry name" value="AdoMet_MTases"/>
    <property type="match status" value="1"/>
</dbReference>
<dbReference type="Gene3D" id="3.40.50.150">
    <property type="entry name" value="Vaccinia Virus protein VP39"/>
    <property type="match status" value="1"/>
</dbReference>
<dbReference type="SUPFAM" id="SSF53335">
    <property type="entry name" value="S-adenosyl-L-methionine-dependent methyltransferases"/>
    <property type="match status" value="1"/>
</dbReference>
<evidence type="ECO:0000256" key="1">
    <source>
        <dbReference type="SAM" id="MobiDB-lite"/>
    </source>
</evidence>
<dbReference type="EMBL" id="JAJOMB010000001">
    <property type="protein sequence ID" value="MCD5309461.1"/>
    <property type="molecule type" value="Genomic_DNA"/>
</dbReference>
<feature type="region of interest" description="Disordered" evidence="1">
    <location>
        <begin position="242"/>
        <end position="274"/>
    </location>
</feature>
<dbReference type="AlphaFoldDB" id="A0A9X1SRR6"/>
<gene>
    <name evidence="3" type="ORF">LR394_01010</name>
</gene>
<dbReference type="GO" id="GO:0032259">
    <property type="term" value="P:methylation"/>
    <property type="evidence" value="ECO:0007669"/>
    <property type="project" value="UniProtKB-KW"/>
</dbReference>
<protein>
    <submittedName>
        <fullName evidence="3">Class I SAM-dependent methyltransferase</fullName>
    </submittedName>
</protein>
<dbReference type="Proteomes" id="UP001138997">
    <property type="component" value="Unassembled WGS sequence"/>
</dbReference>
<dbReference type="InterPro" id="IPR013216">
    <property type="entry name" value="Methyltransf_11"/>
</dbReference>
<proteinExistence type="predicted"/>
<evidence type="ECO:0000313" key="4">
    <source>
        <dbReference type="Proteomes" id="UP001138997"/>
    </source>
</evidence>
<comment type="caution">
    <text evidence="3">The sequence shown here is derived from an EMBL/GenBank/DDBJ whole genome shotgun (WGS) entry which is preliminary data.</text>
</comment>
<keyword evidence="4" id="KW-1185">Reference proteome</keyword>
<keyword evidence="3" id="KW-0808">Transferase</keyword>
<reference evidence="3" key="1">
    <citation type="submission" date="2021-11" db="EMBL/GenBank/DDBJ databases">
        <title>Streptomyces corallinus and Kineosporia corallina sp. nov., two new coral-derived marine actinobacteria.</title>
        <authorList>
            <person name="Buangrab K."/>
            <person name="Sutthacheep M."/>
            <person name="Yeemin T."/>
            <person name="Harunari E."/>
            <person name="Igarashi Y."/>
            <person name="Sripreechasak P."/>
            <person name="Kanchanasin P."/>
            <person name="Tanasupawat S."/>
            <person name="Phongsopitanun W."/>
        </authorList>
    </citation>
    <scope>NUCLEOTIDE SEQUENCE</scope>
    <source>
        <strain evidence="3">JCM 31032</strain>
    </source>
</reference>
<sequence>MTEQLRRLGRRRGPAPEQQTGGLSEADAKLLEQAKARQRLEENFEAFPPRTERLGQHIKTMLGKSGVKGGRILEIGGRANPYKDWFPGFEYNCLDLEISEPGVIQGDITNCPEIESESFDAIISVDVFEHIREPWLAAPEIIRLLKPGGFTYHSTLFSWRYHPCPVDYWRYTPEALSFLFKDLRMMQAQFDTVERRRNLAGKGKHRVEPDAFGGFRENWRVFYAGVKEDPNAAKGVAALTARQQADAEARATGALDPSEAELKTVRDNPYPEED</sequence>
<dbReference type="RefSeq" id="WP_231438386.1">
    <property type="nucleotide sequence ID" value="NZ_JAJOMB010000001.1"/>
</dbReference>
<dbReference type="InterPro" id="IPR029063">
    <property type="entry name" value="SAM-dependent_MTases_sf"/>
</dbReference>
<evidence type="ECO:0000313" key="3">
    <source>
        <dbReference type="EMBL" id="MCD5309461.1"/>
    </source>
</evidence>
<accession>A0A9X1SRR6</accession>